<dbReference type="OrthoDB" id="10513500at2759"/>
<dbReference type="AlphaFoldDB" id="A0A0J0XRV3"/>
<dbReference type="Proteomes" id="UP000053611">
    <property type="component" value="Unassembled WGS sequence"/>
</dbReference>
<proteinExistence type="predicted"/>
<evidence type="ECO:0000313" key="2">
    <source>
        <dbReference type="Proteomes" id="UP000053611"/>
    </source>
</evidence>
<keyword evidence="2" id="KW-1185">Reference proteome</keyword>
<dbReference type="GeneID" id="28987124"/>
<sequence length="114" mass="13075">MKLALLSLASLASAVVIPEYTRQWCEGEGTSDYSPVILEREINEFCTIAVRDFKQDMDLGNGYYLRIQDSQGGSYEPCFDALTWVLEECAQHGKLGEWRQNANYYRFGRYNVAE</sequence>
<gene>
    <name evidence="1" type="ORF">CC85DRAFT_326956</name>
</gene>
<dbReference type="EMBL" id="KQ087191">
    <property type="protein sequence ID" value="KLT43810.1"/>
    <property type="molecule type" value="Genomic_DNA"/>
</dbReference>
<name>A0A0J0XRV3_9TREE</name>
<protein>
    <submittedName>
        <fullName evidence="1">Uncharacterized protein</fullName>
    </submittedName>
</protein>
<organism evidence="1 2">
    <name type="scientific">Cutaneotrichosporon oleaginosum</name>
    <dbReference type="NCBI Taxonomy" id="879819"/>
    <lineage>
        <taxon>Eukaryota</taxon>
        <taxon>Fungi</taxon>
        <taxon>Dikarya</taxon>
        <taxon>Basidiomycota</taxon>
        <taxon>Agaricomycotina</taxon>
        <taxon>Tremellomycetes</taxon>
        <taxon>Trichosporonales</taxon>
        <taxon>Trichosporonaceae</taxon>
        <taxon>Cutaneotrichosporon</taxon>
    </lineage>
</organism>
<reference evidence="1 2" key="1">
    <citation type="submission" date="2015-03" db="EMBL/GenBank/DDBJ databases">
        <title>Genomics and transcriptomics of the oil-accumulating basidiomycete yeast T. oleaginosus allow insights into substrate utilization and the diverse evolutionary trajectories of mating systems in fungi.</title>
        <authorList>
            <consortium name="DOE Joint Genome Institute"/>
            <person name="Kourist R."/>
            <person name="Kracht O."/>
            <person name="Bracharz F."/>
            <person name="Lipzen A."/>
            <person name="Nolan M."/>
            <person name="Ohm R."/>
            <person name="Grigoriev I."/>
            <person name="Sun S."/>
            <person name="Heitman J."/>
            <person name="Bruck T."/>
            <person name="Nowrousian M."/>
        </authorList>
    </citation>
    <scope>NUCLEOTIDE SEQUENCE [LARGE SCALE GENOMIC DNA]</scope>
    <source>
        <strain evidence="1 2">IBC0246</strain>
    </source>
</reference>
<dbReference type="RefSeq" id="XP_018280301.1">
    <property type="nucleotide sequence ID" value="XM_018426521.1"/>
</dbReference>
<evidence type="ECO:0000313" key="1">
    <source>
        <dbReference type="EMBL" id="KLT43810.1"/>
    </source>
</evidence>
<accession>A0A0J0XRV3</accession>